<proteinExistence type="predicted"/>
<accession>A0A2T0X1L9</accession>
<protein>
    <submittedName>
        <fullName evidence="2">Uncharacterized protein</fullName>
    </submittedName>
</protein>
<dbReference type="AlphaFoldDB" id="A0A2T0X1L9"/>
<feature type="transmembrane region" description="Helical" evidence="1">
    <location>
        <begin position="196"/>
        <end position="218"/>
    </location>
</feature>
<gene>
    <name evidence="2" type="ORF">BCF33_1700</name>
</gene>
<reference evidence="2 3" key="1">
    <citation type="submission" date="2018-03" db="EMBL/GenBank/DDBJ databases">
        <title>Genomic Encyclopedia of Archaeal and Bacterial Type Strains, Phase II (KMG-II): from individual species to whole genera.</title>
        <authorList>
            <person name="Goeker M."/>
        </authorList>
    </citation>
    <scope>NUCLEOTIDE SEQUENCE [LARGE SCALE GENOMIC DNA]</scope>
    <source>
        <strain evidence="2 3">DSM 29318</strain>
    </source>
</reference>
<evidence type="ECO:0000313" key="3">
    <source>
        <dbReference type="Proteomes" id="UP000238801"/>
    </source>
</evidence>
<comment type="caution">
    <text evidence="2">The sequence shown here is derived from an EMBL/GenBank/DDBJ whole genome shotgun (WGS) entry which is preliminary data.</text>
</comment>
<keyword evidence="3" id="KW-1185">Reference proteome</keyword>
<evidence type="ECO:0000256" key="1">
    <source>
        <dbReference type="SAM" id="Phobius"/>
    </source>
</evidence>
<feature type="transmembrane region" description="Helical" evidence="1">
    <location>
        <begin position="70"/>
        <end position="88"/>
    </location>
</feature>
<keyword evidence="1" id="KW-0812">Transmembrane</keyword>
<name>A0A2T0X1L9_9RHOB</name>
<feature type="transmembrane region" description="Helical" evidence="1">
    <location>
        <begin position="135"/>
        <end position="158"/>
    </location>
</feature>
<keyword evidence="1" id="KW-1133">Transmembrane helix</keyword>
<sequence>MTRFLGALARAFLVLLLAVTPSAVLPDVGAEQAQVALLLGLFMGIFVLSEYSGPAPGLIGFRDAPPINRLRFLVLFLNAFCLSALIAGPESEAGSPALLIVLQAMGQVVALGLDFPGSPLRLMVGAVAGPSDADAVATMCGLAFLISGTVLVAFAMIVRRGAWPLNRAPANLWVLLPTFDPARGALQERLRWDGRFCVVLGLCLPFLLPMLAALSVPAGGGLAMAAPQTLVWVVAFWSWAPVAMVMRGLAMMRLAGMAAQRGSARDGRAHGLVSS</sequence>
<feature type="transmembrane region" description="Helical" evidence="1">
    <location>
        <begin position="230"/>
        <end position="250"/>
    </location>
</feature>
<keyword evidence="1" id="KW-0472">Membrane</keyword>
<dbReference type="RefSeq" id="WP_106160500.1">
    <property type="nucleotide sequence ID" value="NZ_PVTT01000002.1"/>
</dbReference>
<dbReference type="Proteomes" id="UP000238801">
    <property type="component" value="Unassembled WGS sequence"/>
</dbReference>
<dbReference type="OrthoDB" id="7738422at2"/>
<dbReference type="EMBL" id="PVTT01000002">
    <property type="protein sequence ID" value="PRY92838.1"/>
    <property type="molecule type" value="Genomic_DNA"/>
</dbReference>
<organism evidence="2 3">
    <name type="scientific">Hasllibacter halocynthiae</name>
    <dbReference type="NCBI Taxonomy" id="595589"/>
    <lineage>
        <taxon>Bacteria</taxon>
        <taxon>Pseudomonadati</taxon>
        <taxon>Pseudomonadota</taxon>
        <taxon>Alphaproteobacteria</taxon>
        <taxon>Rhodobacterales</taxon>
        <taxon>Roseobacteraceae</taxon>
        <taxon>Hasllibacter</taxon>
    </lineage>
</organism>
<evidence type="ECO:0000313" key="2">
    <source>
        <dbReference type="EMBL" id="PRY92838.1"/>
    </source>
</evidence>